<evidence type="ECO:0000259" key="1">
    <source>
        <dbReference type="Pfam" id="PF00149"/>
    </source>
</evidence>
<reference evidence="3" key="1">
    <citation type="submission" date="2017-02" db="EMBL/GenBank/DDBJ databases">
        <authorList>
            <person name="Varghese N."/>
            <person name="Submissions S."/>
        </authorList>
    </citation>
    <scope>NUCLEOTIDE SEQUENCE [LARGE SCALE GENOMIC DNA]</scope>
    <source>
        <strain evidence="3">ATCC 700200</strain>
    </source>
</reference>
<dbReference type="SUPFAM" id="SSF56300">
    <property type="entry name" value="Metallo-dependent phosphatases"/>
    <property type="match status" value="1"/>
</dbReference>
<dbReference type="GO" id="GO:0005737">
    <property type="term" value="C:cytoplasm"/>
    <property type="evidence" value="ECO:0007669"/>
    <property type="project" value="TreeGrafter"/>
</dbReference>
<dbReference type="InterPro" id="IPR050126">
    <property type="entry name" value="Ap4A_hydrolase"/>
</dbReference>
<evidence type="ECO:0000313" key="2">
    <source>
        <dbReference type="EMBL" id="SKB00038.1"/>
    </source>
</evidence>
<gene>
    <name evidence="2" type="ORF">SAMN02745166_03049</name>
</gene>
<dbReference type="Pfam" id="PF00149">
    <property type="entry name" value="Metallophos"/>
    <property type="match status" value="1"/>
</dbReference>
<dbReference type="CDD" id="cd00144">
    <property type="entry name" value="MPP_PPP_family"/>
    <property type="match status" value="1"/>
</dbReference>
<dbReference type="InterPro" id="IPR029052">
    <property type="entry name" value="Metallo-depent_PP-like"/>
</dbReference>
<dbReference type="Proteomes" id="UP000190774">
    <property type="component" value="Unassembled WGS sequence"/>
</dbReference>
<dbReference type="STRING" id="48467.SAMN02745166_03049"/>
<sequence length="240" mass="26765">MRILAIGDIHGCSIALRTLLDVVQPGSDDILVTLGDYVDRGPDSKGVLDTLISLEKTTQLKPLIGNHEILFLDAITEQLDAEAWLRVGGRETMQSYVAEGQTPTWADVPAAHIEFLKERGLRYWETEQHIFVHANANSVYPLSEQSDDWLFWTRFDDSFPHVSGKTMICGHTAQKDGVPGLRPRAICLDTWAYGEGWLTCMDVATGEFVQANQLGQIKRLSLADLDLLSYQLPTQIIKPS</sequence>
<evidence type="ECO:0000313" key="3">
    <source>
        <dbReference type="Proteomes" id="UP000190774"/>
    </source>
</evidence>
<dbReference type="OrthoDB" id="9779903at2"/>
<keyword evidence="3" id="KW-1185">Reference proteome</keyword>
<feature type="domain" description="Calcineurin-like phosphoesterase" evidence="1">
    <location>
        <begin position="1"/>
        <end position="101"/>
    </location>
</feature>
<proteinExistence type="predicted"/>
<dbReference type="Gene3D" id="3.60.21.10">
    <property type="match status" value="1"/>
</dbReference>
<dbReference type="EMBL" id="FUYE01000010">
    <property type="protein sequence ID" value="SKB00038.1"/>
    <property type="molecule type" value="Genomic_DNA"/>
</dbReference>
<dbReference type="InterPro" id="IPR004843">
    <property type="entry name" value="Calcineurin-like_PHP"/>
</dbReference>
<dbReference type="GO" id="GO:0016791">
    <property type="term" value="F:phosphatase activity"/>
    <property type="evidence" value="ECO:0007669"/>
    <property type="project" value="TreeGrafter"/>
</dbReference>
<dbReference type="GO" id="GO:0008803">
    <property type="term" value="F:bis(5'-nucleosyl)-tetraphosphatase (symmetrical) activity"/>
    <property type="evidence" value="ECO:0007669"/>
    <property type="project" value="TreeGrafter"/>
</dbReference>
<dbReference type="AlphaFoldDB" id="A0A1T4YER6"/>
<dbReference type="RefSeq" id="WP_078814249.1">
    <property type="nucleotide sequence ID" value="NZ_FUYE01000010.1"/>
</dbReference>
<name>A0A1T4YER6_9BACT</name>
<accession>A0A1T4YER6</accession>
<dbReference type="PANTHER" id="PTHR42850:SF4">
    <property type="entry name" value="ZINC-DEPENDENT ENDOPOLYPHOSPHATASE"/>
    <property type="match status" value="1"/>
</dbReference>
<dbReference type="GO" id="GO:0110154">
    <property type="term" value="P:RNA decapping"/>
    <property type="evidence" value="ECO:0007669"/>
    <property type="project" value="TreeGrafter"/>
</dbReference>
<protein>
    <submittedName>
        <fullName evidence="2">Serine/threonine protein phosphatase 1</fullName>
    </submittedName>
</protein>
<organism evidence="2 3">
    <name type="scientific">Prosthecobacter debontii</name>
    <dbReference type="NCBI Taxonomy" id="48467"/>
    <lineage>
        <taxon>Bacteria</taxon>
        <taxon>Pseudomonadati</taxon>
        <taxon>Verrucomicrobiota</taxon>
        <taxon>Verrucomicrobiia</taxon>
        <taxon>Verrucomicrobiales</taxon>
        <taxon>Verrucomicrobiaceae</taxon>
        <taxon>Prosthecobacter</taxon>
    </lineage>
</organism>
<dbReference type="PANTHER" id="PTHR42850">
    <property type="entry name" value="METALLOPHOSPHOESTERASE"/>
    <property type="match status" value="1"/>
</dbReference>